<accession>A0A1F7IP29</accession>
<evidence type="ECO:0000256" key="1">
    <source>
        <dbReference type="SAM" id="Phobius"/>
    </source>
</evidence>
<protein>
    <submittedName>
        <fullName evidence="2">Uncharacterized protein</fullName>
    </submittedName>
</protein>
<feature type="transmembrane region" description="Helical" evidence="1">
    <location>
        <begin position="70"/>
        <end position="88"/>
    </location>
</feature>
<gene>
    <name evidence="2" type="ORF">A2957_03350</name>
</gene>
<evidence type="ECO:0000313" key="2">
    <source>
        <dbReference type="EMBL" id="OGK45138.1"/>
    </source>
</evidence>
<sequence>MERLAQINPTTLPTFFPPARFANISSVTNLLIPIIFIGSALVFLGIMLIGGFKILTAGGDAENIQSAKKLFTYSMFGMVVILTAYLIVKLLSFIAQIKFIL</sequence>
<keyword evidence="1" id="KW-0812">Transmembrane</keyword>
<dbReference type="Proteomes" id="UP000179072">
    <property type="component" value="Unassembled WGS sequence"/>
</dbReference>
<evidence type="ECO:0000313" key="3">
    <source>
        <dbReference type="Proteomes" id="UP000179072"/>
    </source>
</evidence>
<dbReference type="InterPro" id="IPR043993">
    <property type="entry name" value="T4SS_pilin"/>
</dbReference>
<keyword evidence="1" id="KW-0472">Membrane</keyword>
<proteinExistence type="predicted"/>
<name>A0A1F7IP29_9BACT</name>
<organism evidence="2 3">
    <name type="scientific">Candidatus Roizmanbacteria bacterium RIFCSPLOWO2_01_FULL_38_11</name>
    <dbReference type="NCBI Taxonomy" id="1802060"/>
    <lineage>
        <taxon>Bacteria</taxon>
        <taxon>Candidatus Roizmaniibacteriota</taxon>
    </lineage>
</organism>
<feature type="transmembrane region" description="Helical" evidence="1">
    <location>
        <begin position="30"/>
        <end position="50"/>
    </location>
</feature>
<dbReference type="STRING" id="1802060.A2957_03350"/>
<dbReference type="AlphaFoldDB" id="A0A1F7IP29"/>
<dbReference type="Pfam" id="PF18895">
    <property type="entry name" value="T4SS_pilin"/>
    <property type="match status" value="1"/>
</dbReference>
<keyword evidence="1" id="KW-1133">Transmembrane helix</keyword>
<dbReference type="EMBL" id="MGAK01000006">
    <property type="protein sequence ID" value="OGK45138.1"/>
    <property type="molecule type" value="Genomic_DNA"/>
</dbReference>
<reference evidence="2 3" key="1">
    <citation type="journal article" date="2016" name="Nat. Commun.">
        <title>Thousands of microbial genomes shed light on interconnected biogeochemical processes in an aquifer system.</title>
        <authorList>
            <person name="Anantharaman K."/>
            <person name="Brown C.T."/>
            <person name="Hug L.A."/>
            <person name="Sharon I."/>
            <person name="Castelle C.J."/>
            <person name="Probst A.J."/>
            <person name="Thomas B.C."/>
            <person name="Singh A."/>
            <person name="Wilkins M.J."/>
            <person name="Karaoz U."/>
            <person name="Brodie E.L."/>
            <person name="Williams K.H."/>
            <person name="Hubbard S.S."/>
            <person name="Banfield J.F."/>
        </authorList>
    </citation>
    <scope>NUCLEOTIDE SEQUENCE [LARGE SCALE GENOMIC DNA]</scope>
</reference>
<comment type="caution">
    <text evidence="2">The sequence shown here is derived from an EMBL/GenBank/DDBJ whole genome shotgun (WGS) entry which is preliminary data.</text>
</comment>